<accession>A0ABX5BGW8</accession>
<feature type="region of interest" description="Disordered" evidence="1">
    <location>
        <begin position="32"/>
        <end position="73"/>
    </location>
</feature>
<evidence type="ECO:0000256" key="1">
    <source>
        <dbReference type="SAM" id="MobiDB-lite"/>
    </source>
</evidence>
<evidence type="ECO:0000313" key="3">
    <source>
        <dbReference type="Proteomes" id="UP001429100"/>
    </source>
</evidence>
<reference evidence="2 3" key="1">
    <citation type="submission" date="2014-11" db="EMBL/GenBank/DDBJ databases">
        <title>Comparative genomic analysis of Cryptosporidium hominis reveals occurrence of genetic recombination in virulent subtypes.</title>
        <authorList>
            <person name="Guo Y."/>
            <person name="Tang K."/>
            <person name="Frace M."/>
            <person name="Li N."/>
            <person name="Roellig D.M."/>
            <person name="Sammons S."/>
            <person name="Knipe K."/>
            <person name="Rowe L."/>
            <person name="Feng Y."/>
            <person name="Xiao L."/>
        </authorList>
    </citation>
    <scope>NUCLEOTIDE SEQUENCE [LARGE SCALE GENOMIC DNA]</scope>
    <source>
        <strain evidence="2">30976</strain>
    </source>
</reference>
<comment type="caution">
    <text evidence="2">The sequence shown here is derived from an EMBL/GenBank/DDBJ whole genome shotgun (WGS) entry which is preliminary data.</text>
</comment>
<evidence type="ECO:0000313" key="2">
    <source>
        <dbReference type="EMBL" id="PPS97682.1"/>
    </source>
</evidence>
<gene>
    <name evidence="2" type="ORF">GY17_00000412</name>
</gene>
<reference evidence="2 3" key="2">
    <citation type="submission" date="2017-10" db="EMBL/GenBank/DDBJ databases">
        <title>Consistent, comparative and evidence-based genome annotation and re-annotation for the closely-related species, Cryptosporidium parvum, C. hominis and C. tyzzeri.</title>
        <authorList>
            <person name="Baptista R.P."/>
            <person name="Li Y."/>
            <person name="Sateriale A."/>
            <person name="Striepen B."/>
            <person name="Kissinger J.C."/>
        </authorList>
    </citation>
    <scope>NUCLEOTIDE SEQUENCE [LARGE SCALE GENOMIC DNA]</scope>
    <source>
        <strain evidence="2">30976</strain>
    </source>
</reference>
<sequence>MRRSILIPLVQIFIFVLFSDYFSSTNALSLKAGAQGPIDSDSDSDQEEKKTSAHPTLKQVSESLKRRRRRRRG</sequence>
<organism evidence="2 3">
    <name type="scientific">Cryptosporidium hominis</name>
    <dbReference type="NCBI Taxonomy" id="237895"/>
    <lineage>
        <taxon>Eukaryota</taxon>
        <taxon>Sar</taxon>
        <taxon>Alveolata</taxon>
        <taxon>Apicomplexa</taxon>
        <taxon>Conoidasida</taxon>
        <taxon>Coccidia</taxon>
        <taxon>Eucoccidiorida</taxon>
        <taxon>Eimeriorina</taxon>
        <taxon>Cryptosporidiidae</taxon>
        <taxon>Cryptosporidium</taxon>
    </lineage>
</organism>
<proteinExistence type="predicted"/>
<name>A0ABX5BGW8_CRYHO</name>
<keyword evidence="3" id="KW-1185">Reference proteome</keyword>
<feature type="non-terminal residue" evidence="2">
    <location>
        <position position="73"/>
    </location>
</feature>
<dbReference type="EMBL" id="JTAI01000007">
    <property type="protein sequence ID" value="PPS97682.1"/>
    <property type="molecule type" value="Genomic_DNA"/>
</dbReference>
<protein>
    <submittedName>
        <fullName evidence="2">Signal peptide region containing protein</fullName>
    </submittedName>
</protein>
<dbReference type="Proteomes" id="UP001429100">
    <property type="component" value="Unassembled WGS sequence"/>
</dbReference>